<evidence type="ECO:0008006" key="2">
    <source>
        <dbReference type="Google" id="ProtNLM"/>
    </source>
</evidence>
<dbReference type="SUPFAM" id="SSF55811">
    <property type="entry name" value="Nudix"/>
    <property type="match status" value="1"/>
</dbReference>
<sequence length="240" mass="27877">MTNEKIKTPDGSHSFWDVFMPGAKLGMYHFDKYDKDYVYVQMPESKAKVFLRCCVFLTIKGEDQPKRFAIVHRWGKPIGGPNDKNNWEPIKGQVEEKEKLAAQRLTKTRSHVPFLNEILNYTIQRELEEEGKIHPSTVKNLTLHKDLAYTSSHLDYPEENMYFQYMIFTAEILRKDFEEAQAAVDKIYKDPRTMELKKDVREKNALSLWSPQKGLSAIMGGAAGAIVRLYLRNMNLQPRS</sequence>
<evidence type="ECO:0000313" key="1">
    <source>
        <dbReference type="EMBL" id="QHS91747.1"/>
    </source>
</evidence>
<name>A0A6C0BHD4_9ZZZZ</name>
<reference evidence="1" key="1">
    <citation type="journal article" date="2020" name="Nature">
        <title>Giant virus diversity and host interactions through global metagenomics.</title>
        <authorList>
            <person name="Schulz F."/>
            <person name="Roux S."/>
            <person name="Paez-Espino D."/>
            <person name="Jungbluth S."/>
            <person name="Walsh D.A."/>
            <person name="Denef V.J."/>
            <person name="McMahon K.D."/>
            <person name="Konstantinidis K.T."/>
            <person name="Eloe-Fadrosh E.A."/>
            <person name="Kyrpides N.C."/>
            <person name="Woyke T."/>
        </authorList>
    </citation>
    <scope>NUCLEOTIDE SEQUENCE</scope>
    <source>
        <strain evidence="1">GVMAG-M-3300013006-15</strain>
    </source>
</reference>
<protein>
    <recommendedName>
        <fullName evidence="2">Nudix hydrolase domain-containing protein</fullName>
    </recommendedName>
</protein>
<proteinExistence type="predicted"/>
<dbReference type="InterPro" id="IPR015797">
    <property type="entry name" value="NUDIX_hydrolase-like_dom_sf"/>
</dbReference>
<dbReference type="AlphaFoldDB" id="A0A6C0BHD4"/>
<accession>A0A6C0BHD4</accession>
<organism evidence="1">
    <name type="scientific">viral metagenome</name>
    <dbReference type="NCBI Taxonomy" id="1070528"/>
    <lineage>
        <taxon>unclassified sequences</taxon>
        <taxon>metagenomes</taxon>
        <taxon>organismal metagenomes</taxon>
    </lineage>
</organism>
<dbReference type="EMBL" id="MN739163">
    <property type="protein sequence ID" value="QHS91747.1"/>
    <property type="molecule type" value="Genomic_DNA"/>
</dbReference>